<reference evidence="2" key="1">
    <citation type="submission" date="2016-01" db="EMBL/GenBank/DDBJ databases">
        <title>Complete genome sequence of Microbulbifer sp. CCB-MM1, a halophile isolated from Matang Mangrove Forest, Perak.</title>
        <authorList>
            <person name="Moh T.H."/>
            <person name="Dinesh B."/>
            <person name="Lau N.-S."/>
            <person name="Go F."/>
            <person name="Alexander Chong S.-C."/>
        </authorList>
    </citation>
    <scope>NUCLEOTIDE SEQUENCE [LARGE SCALE GENOMIC DNA]</scope>
    <source>
        <strain evidence="2">CCB-MM1</strain>
    </source>
</reference>
<dbReference type="InterPro" id="IPR045936">
    <property type="entry name" value="DUF6356"/>
</dbReference>
<proteinExistence type="predicted"/>
<protein>
    <submittedName>
        <fullName evidence="1">Uncharacterized protein</fullName>
    </submittedName>
</protein>
<evidence type="ECO:0000313" key="1">
    <source>
        <dbReference type="EMBL" id="AOS96936.1"/>
    </source>
</evidence>
<dbReference type="Proteomes" id="UP000095672">
    <property type="component" value="Chromosome"/>
</dbReference>
<keyword evidence="2" id="KW-1185">Reference proteome</keyword>
<dbReference type="EMBL" id="CP014143">
    <property type="protein sequence ID" value="AOS96936.1"/>
    <property type="molecule type" value="Genomic_DNA"/>
</dbReference>
<accession>A0A1C9W709</accession>
<dbReference type="AlphaFoldDB" id="A0A1C9W709"/>
<dbReference type="Pfam" id="PF19883">
    <property type="entry name" value="DUF6356"/>
    <property type="match status" value="1"/>
</dbReference>
<gene>
    <name evidence="1" type="ORF">AUP74_01499</name>
</gene>
<organism evidence="1 2">
    <name type="scientific">Microbulbifer aggregans</name>
    <dbReference type="NCBI Taxonomy" id="1769779"/>
    <lineage>
        <taxon>Bacteria</taxon>
        <taxon>Pseudomonadati</taxon>
        <taxon>Pseudomonadota</taxon>
        <taxon>Gammaproteobacteria</taxon>
        <taxon>Cellvibrionales</taxon>
        <taxon>Microbulbiferaceae</taxon>
        <taxon>Microbulbifer</taxon>
    </lineage>
</organism>
<name>A0A1C9W709_9GAMM</name>
<dbReference type="KEGG" id="micc:AUP74_01499"/>
<sequence length="73" mass="7982">MLQSSKVHLADAQESYFEHQGVAFQYGWNCLKAALMAFIHGVVPGLYKAGASDLVKKLSSGRRGKEQTVQPSD</sequence>
<evidence type="ECO:0000313" key="2">
    <source>
        <dbReference type="Proteomes" id="UP000095672"/>
    </source>
</evidence>